<dbReference type="RefSeq" id="WP_014682253.1">
    <property type="nucleotide sequence ID" value="NC_017770.1"/>
</dbReference>
<keyword evidence="1" id="KW-1133">Transmembrane helix</keyword>
<dbReference type="Proteomes" id="UP000007590">
    <property type="component" value="Chromosome"/>
</dbReference>
<keyword evidence="1" id="KW-0812">Transmembrane</keyword>
<dbReference type="KEGG" id="scn:Solca_4040"/>
<name>H8KMN9_SOLCM</name>
<feature type="transmembrane region" description="Helical" evidence="1">
    <location>
        <begin position="166"/>
        <end position="187"/>
    </location>
</feature>
<reference evidence="2" key="1">
    <citation type="submission" date="2012-02" db="EMBL/GenBank/DDBJ databases">
        <title>The complete genome of Solitalea canadensis DSM 3403.</title>
        <authorList>
            <consortium name="US DOE Joint Genome Institute (JGI-PGF)"/>
            <person name="Lucas S."/>
            <person name="Copeland A."/>
            <person name="Lapidus A."/>
            <person name="Glavina del Rio T."/>
            <person name="Dalin E."/>
            <person name="Tice H."/>
            <person name="Bruce D."/>
            <person name="Goodwin L."/>
            <person name="Pitluck S."/>
            <person name="Peters L."/>
            <person name="Ovchinnikova G."/>
            <person name="Lu M."/>
            <person name="Kyrpides N."/>
            <person name="Mavromatis K."/>
            <person name="Ivanova N."/>
            <person name="Brettin T."/>
            <person name="Detter J.C."/>
            <person name="Han C."/>
            <person name="Larimer F."/>
            <person name="Land M."/>
            <person name="Hauser L."/>
            <person name="Markowitz V."/>
            <person name="Cheng J.-F."/>
            <person name="Hugenholtz P."/>
            <person name="Woyke T."/>
            <person name="Wu D."/>
            <person name="Spring S."/>
            <person name="Schroeder M."/>
            <person name="Kopitz M."/>
            <person name="Brambilla E."/>
            <person name="Klenk H.-P."/>
            <person name="Eisen J.A."/>
        </authorList>
    </citation>
    <scope>NUCLEOTIDE SEQUENCE</scope>
    <source>
        <strain evidence="2">DSM 3403</strain>
    </source>
</reference>
<keyword evidence="1" id="KW-0472">Membrane</keyword>
<accession>H8KMN9</accession>
<dbReference type="EMBL" id="CP003349">
    <property type="protein sequence ID" value="AFD09030.1"/>
    <property type="molecule type" value="Genomic_DNA"/>
</dbReference>
<protein>
    <submittedName>
        <fullName evidence="2">Uncharacterized protein</fullName>
    </submittedName>
</protein>
<dbReference type="HOGENOM" id="CLU_1407924_0_0_10"/>
<gene>
    <name evidence="2" type="ordered locus">Solca_4040</name>
</gene>
<proteinExistence type="predicted"/>
<dbReference type="AlphaFoldDB" id="H8KMN9"/>
<feature type="transmembrane region" description="Helical" evidence="1">
    <location>
        <begin position="138"/>
        <end position="159"/>
    </location>
</feature>
<evidence type="ECO:0000256" key="1">
    <source>
        <dbReference type="SAM" id="Phobius"/>
    </source>
</evidence>
<evidence type="ECO:0000313" key="3">
    <source>
        <dbReference type="Proteomes" id="UP000007590"/>
    </source>
</evidence>
<organism evidence="2 3">
    <name type="scientific">Solitalea canadensis (strain ATCC 29591 / DSM 3403 / JCM 21819 / LMG 8368 / NBRC 15130 / NCIMB 12057 / USAM 9D)</name>
    <name type="common">Flexibacter canadensis</name>
    <dbReference type="NCBI Taxonomy" id="929556"/>
    <lineage>
        <taxon>Bacteria</taxon>
        <taxon>Pseudomonadati</taxon>
        <taxon>Bacteroidota</taxon>
        <taxon>Sphingobacteriia</taxon>
        <taxon>Sphingobacteriales</taxon>
        <taxon>Sphingobacteriaceae</taxon>
        <taxon>Solitalea</taxon>
    </lineage>
</organism>
<sequence length="193" mass="21257">MRITIIFLVAFLFSACSRDIRFVRVNEQLPQRPPSLECISVKDLEATVIEKTIIEQEVAPQVDDELPIIHPEYQSKKTIRKVEMPDEYSQGSLTQIISAKKNQQLSVKQQEKLNKRINSLSEKYKAASPPPPQKAKTFTGASLMIVGAFLLVAGIFAIFGSPIGLWAILLGGALILIGGAILVSGSMGSRHRK</sequence>
<evidence type="ECO:0000313" key="2">
    <source>
        <dbReference type="EMBL" id="AFD09030.1"/>
    </source>
</evidence>
<keyword evidence="3" id="KW-1185">Reference proteome</keyword>
<dbReference type="PROSITE" id="PS51257">
    <property type="entry name" value="PROKAR_LIPOPROTEIN"/>
    <property type="match status" value="1"/>
</dbReference>